<protein>
    <recommendedName>
        <fullName evidence="3">Transcriptional regulator</fullName>
    </recommendedName>
</protein>
<accession>Q30WX2</accession>
<keyword evidence="2" id="KW-1185">Reference proteome</keyword>
<dbReference type="AlphaFoldDB" id="Q30WX2"/>
<name>Q30WX2_OLEA2</name>
<organism evidence="1 2">
    <name type="scientific">Oleidesulfovibrio alaskensis (strain ATCC BAA-1058 / DSM 17464 / G20)</name>
    <name type="common">Desulfovibrio alaskensis</name>
    <dbReference type="NCBI Taxonomy" id="207559"/>
    <lineage>
        <taxon>Bacteria</taxon>
        <taxon>Pseudomonadati</taxon>
        <taxon>Thermodesulfobacteriota</taxon>
        <taxon>Desulfovibrionia</taxon>
        <taxon>Desulfovibrionales</taxon>
        <taxon>Desulfovibrionaceae</taxon>
        <taxon>Oleidesulfovibrio</taxon>
    </lineage>
</organism>
<dbReference type="eggNOG" id="COG0126">
    <property type="taxonomic scope" value="Bacteria"/>
</dbReference>
<proteinExistence type="predicted"/>
<dbReference type="KEGG" id="dde:Dde_3030"/>
<evidence type="ECO:0008006" key="3">
    <source>
        <dbReference type="Google" id="ProtNLM"/>
    </source>
</evidence>
<sequence>MSETIALIGPSDSVTVMYDSVTRFFPDLTFKTYVRELTEESHQVLEQSQSECDGLLFAGIGVQEAAKARGVVTKPHAHIERGAYSLLRAYSGIRSSGIPHARVSVDVITDTVLNEVIREYSLPFSKVYSMPFAVRFREEEYYERHRQLLDSGKAQAAMSGFGSVYRRLKEEGYPVFRMLPSSLQIRETTERLLSDIATRDLRSAGIAIQIVRLHRNDEQSVNEYEHMKDEGRFFLELLEYVRAIQGSLFNFGKREYVIFATRGVIESHVHLDMFTRLMDWARGNNMLISSGIGIGSTAFEAEKTARLALAHGRKQPRGGVFLVHGNHIRGPLGQQGELRYRTRIEDTTLLRMAEKIGISPSYVDRIRAVIDKTGKSTFDSGDLAACLGIGERSARRVLKKFVDSGYATLVGKENAHQVGRPKNLVKIAI</sequence>
<dbReference type="RefSeq" id="WP_011368796.1">
    <property type="nucleotide sequence ID" value="NC_007519.1"/>
</dbReference>
<evidence type="ECO:0000313" key="2">
    <source>
        <dbReference type="Proteomes" id="UP000002710"/>
    </source>
</evidence>
<dbReference type="Proteomes" id="UP000002710">
    <property type="component" value="Chromosome"/>
</dbReference>
<dbReference type="InterPro" id="IPR043128">
    <property type="entry name" value="Rev_trsase/Diguanyl_cyclase"/>
</dbReference>
<dbReference type="EMBL" id="CP000112">
    <property type="protein sequence ID" value="ABB39824.1"/>
    <property type="molecule type" value="Genomic_DNA"/>
</dbReference>
<evidence type="ECO:0000313" key="1">
    <source>
        <dbReference type="EMBL" id="ABB39824.1"/>
    </source>
</evidence>
<gene>
    <name evidence="1" type="ordered locus">Dde_3030</name>
</gene>
<dbReference type="Gene3D" id="3.30.70.270">
    <property type="match status" value="1"/>
</dbReference>
<reference evidence="1 2" key="1">
    <citation type="journal article" date="2011" name="J. Bacteriol.">
        <title>Complete genome sequence and updated annotation of Desulfovibrio alaskensis G20.</title>
        <authorList>
            <person name="Hauser L.J."/>
            <person name="Land M.L."/>
            <person name="Brown S.D."/>
            <person name="Larimer F."/>
            <person name="Keller K.L."/>
            <person name="Rapp-Giles B.J."/>
            <person name="Price M.N."/>
            <person name="Lin M."/>
            <person name="Bruce D.C."/>
            <person name="Detter J.C."/>
            <person name="Tapia R."/>
            <person name="Han C.S."/>
            <person name="Goodwin L.A."/>
            <person name="Cheng J.F."/>
            <person name="Pitluck S."/>
            <person name="Copeland A."/>
            <person name="Lucas S."/>
            <person name="Nolan M."/>
            <person name="Lapidus A.L."/>
            <person name="Palumbo A.V."/>
            <person name="Wall J.D."/>
        </authorList>
    </citation>
    <scope>NUCLEOTIDE SEQUENCE [LARGE SCALE GENOMIC DNA]</scope>
    <source>
        <strain evidence="2">ATCC BAA 1058 / DSM 17464 / G20</strain>
    </source>
</reference>
<dbReference type="HOGENOM" id="CLU_046979_3_1_7"/>
<dbReference type="STRING" id="207559.Dde_3030"/>